<dbReference type="CDD" id="cd09212">
    <property type="entry name" value="PUB"/>
    <property type="match status" value="1"/>
</dbReference>
<dbReference type="SMART" id="SM00166">
    <property type="entry name" value="UBX"/>
    <property type="match status" value="1"/>
</dbReference>
<dbReference type="InterPro" id="IPR018997">
    <property type="entry name" value="PUB_domain"/>
</dbReference>
<dbReference type="PANTHER" id="PTHR46467">
    <property type="entry name" value="TETHER CONTAINING UBX DOMAIN FOR GLUT4"/>
    <property type="match status" value="1"/>
</dbReference>
<dbReference type="Gene3D" id="1.20.58.2190">
    <property type="match status" value="1"/>
</dbReference>
<feature type="region of interest" description="Disordered" evidence="2">
    <location>
        <begin position="1"/>
        <end position="21"/>
    </location>
</feature>
<dbReference type="CDD" id="cd16118">
    <property type="entry name" value="UBX2_UBXN9"/>
    <property type="match status" value="1"/>
</dbReference>
<reference evidence="4 5" key="1">
    <citation type="submission" date="2024-10" db="EMBL/GenBank/DDBJ databases">
        <title>Updated reference genomes for cyclostephanoid diatoms.</title>
        <authorList>
            <person name="Roberts W.R."/>
            <person name="Alverson A.J."/>
        </authorList>
    </citation>
    <scope>NUCLEOTIDE SEQUENCE [LARGE SCALE GENOMIC DNA]</scope>
    <source>
        <strain evidence="4 5">AJA228-03</strain>
    </source>
</reference>
<dbReference type="SUPFAM" id="SSF54236">
    <property type="entry name" value="Ubiquitin-like"/>
    <property type="match status" value="1"/>
</dbReference>
<evidence type="ECO:0000259" key="3">
    <source>
        <dbReference type="PROSITE" id="PS50033"/>
    </source>
</evidence>
<name>A0ABD3RFV6_9STRA</name>
<dbReference type="SUPFAM" id="SSF143503">
    <property type="entry name" value="PUG domain-like"/>
    <property type="match status" value="1"/>
</dbReference>
<dbReference type="InterPro" id="IPR036339">
    <property type="entry name" value="PUB-like_dom_sf"/>
</dbReference>
<dbReference type="InterPro" id="IPR001012">
    <property type="entry name" value="UBX_dom"/>
</dbReference>
<evidence type="ECO:0000313" key="4">
    <source>
        <dbReference type="EMBL" id="KAL3811664.1"/>
    </source>
</evidence>
<dbReference type="Pfam" id="PF09409">
    <property type="entry name" value="PUB"/>
    <property type="match status" value="1"/>
</dbReference>
<dbReference type="InterPro" id="IPR029071">
    <property type="entry name" value="Ubiquitin-like_domsf"/>
</dbReference>
<feature type="domain" description="UBX" evidence="3">
    <location>
        <begin position="526"/>
        <end position="604"/>
    </location>
</feature>
<evidence type="ECO:0000256" key="1">
    <source>
        <dbReference type="SAM" id="Coils"/>
    </source>
</evidence>
<dbReference type="Gene3D" id="3.10.20.90">
    <property type="entry name" value="Phosphatidylinositol 3-kinase Catalytic Subunit, Chain A, domain 1"/>
    <property type="match status" value="1"/>
</dbReference>
<keyword evidence="1" id="KW-0175">Coiled coil</keyword>
<sequence length="690" mass="73196">MYSRNIRGNAKGAAGGSGTRRKNTSSIRVVVRCAWSGERLTVPTTTTTVDGDEAALPPILASSTTLLDLILRLGSSLPSSLLLDDDDNDSITLVCLRKVVPRSRWGSTTLGSILDGDDGSAGVVLTLDLGRVGGGECEGGKIIRGGVDDSRLGGTPVSMTMARPIESAISSAASSLNIKPTAAAAVVVLSTSSSAAASSSSSSIVDPNASASEPMDVVLDDVSPMLPEEAWDRILKSNFDVVTRDCLGVLLKLIDNLLSSRPDEMPKFRSIRCANAAFDKKVGKVRGGYEFLYSVGFVPSYPAFAVVGVRTMPETLSLPIANESREMLLRARKALTTSAVQDLGMDANDLPPPPPEHSSSSSSSSPPIIVIPSSGATSGSDRSLGLTSASSSMKSSTTSSPGFDVYRAHSYNVQSAVVGAPDPYSDGTMSKTERQLRDLQSRKERMEREMQSTAIAADRGLVAYRAGEVASVASTIDGGEGEFGGKSDSSLLAARMKRMDDERKRREEGGFTTRAMRDLETMKKAKVYSHAQIRVNFSDGTHLHAKFLPGENVSSVRSVIKSAFLPSLAQSLEFDLYVTPPRRLLDDAKTLAEEELVPAAKIHVSWRVGASLAGGTPGCYLRDELFNGGNNVAMCAFPDAKPILKEEKTPAKLKGLDDYGNDGVGAQSKEELLLQRMLGRGKGEKKSSSK</sequence>
<evidence type="ECO:0000256" key="2">
    <source>
        <dbReference type="SAM" id="MobiDB-lite"/>
    </source>
</evidence>
<dbReference type="EMBL" id="JALLPB020000244">
    <property type="protein sequence ID" value="KAL3811664.1"/>
    <property type="molecule type" value="Genomic_DNA"/>
</dbReference>
<dbReference type="SMART" id="SM00580">
    <property type="entry name" value="PUG"/>
    <property type="match status" value="1"/>
</dbReference>
<accession>A0ABD3RFV6</accession>
<dbReference type="PROSITE" id="PS50033">
    <property type="entry name" value="UBX"/>
    <property type="match status" value="1"/>
</dbReference>
<evidence type="ECO:0000313" key="5">
    <source>
        <dbReference type="Proteomes" id="UP001530377"/>
    </source>
</evidence>
<dbReference type="Pfam" id="PF00789">
    <property type="entry name" value="UBX"/>
    <property type="match status" value="1"/>
</dbReference>
<organism evidence="4 5">
    <name type="scientific">Cyclostephanos tholiformis</name>
    <dbReference type="NCBI Taxonomy" id="382380"/>
    <lineage>
        <taxon>Eukaryota</taxon>
        <taxon>Sar</taxon>
        <taxon>Stramenopiles</taxon>
        <taxon>Ochrophyta</taxon>
        <taxon>Bacillariophyta</taxon>
        <taxon>Coscinodiscophyceae</taxon>
        <taxon>Thalassiosirophycidae</taxon>
        <taxon>Stephanodiscales</taxon>
        <taxon>Stephanodiscaceae</taxon>
        <taxon>Cyclostephanos</taxon>
    </lineage>
</organism>
<proteinExistence type="predicted"/>
<comment type="caution">
    <text evidence="4">The sequence shown here is derived from an EMBL/GenBank/DDBJ whole genome shotgun (WGS) entry which is preliminary data.</text>
</comment>
<dbReference type="AlphaFoldDB" id="A0ABD3RFV6"/>
<protein>
    <recommendedName>
        <fullName evidence="3">UBX domain-containing protein</fullName>
    </recommendedName>
</protein>
<dbReference type="Proteomes" id="UP001530377">
    <property type="component" value="Unassembled WGS sequence"/>
</dbReference>
<feature type="region of interest" description="Disordered" evidence="2">
    <location>
        <begin position="343"/>
        <end position="400"/>
    </location>
</feature>
<dbReference type="PANTHER" id="PTHR46467:SF1">
    <property type="entry name" value="TETHER CONTAINING UBX DOMAIN FOR GLUT4"/>
    <property type="match status" value="1"/>
</dbReference>
<gene>
    <name evidence="4" type="ORF">ACHAXA_002758</name>
</gene>
<feature type="coiled-coil region" evidence="1">
    <location>
        <begin position="429"/>
        <end position="456"/>
    </location>
</feature>
<feature type="compositionally biased region" description="Low complexity" evidence="2">
    <location>
        <begin position="357"/>
        <end position="400"/>
    </location>
</feature>
<keyword evidence="5" id="KW-1185">Reference proteome</keyword>